<dbReference type="PIRSF" id="PIRSF001491">
    <property type="entry name" value="Ppentomutase"/>
    <property type="match status" value="1"/>
</dbReference>
<dbReference type="CDD" id="cd16009">
    <property type="entry name" value="PPM"/>
    <property type="match status" value="1"/>
</dbReference>
<dbReference type="HAMAP" id="MF_00740">
    <property type="entry name" value="Phosphopentomut"/>
    <property type="match status" value="1"/>
</dbReference>
<sequence length="406" mass="43338">MARAIVVVLDSLGIGATPDAGAYGDAGANTLGNIAARCAVQGQPLKLPNLARLGLPQAAQLASGVWPQAMPVDFSPEGAWAAARERSRGKDTPSGHWELMGCPVEFDWGYFPRAESPAENVFPAAQLQRWLTACDLPGSLGNTHASGTEIIECFGDEHVRTGWPICYTSSDSVFQIAAHEEHFGLARLYDICEKAKVIFDELNIARVIARPFVDAAPGQAQRFRRTGNRHDYTTPPVSRTLLDALVEAGREVHGVGKIRDIFAARGITHHHAADGNAALCEATLAAMSACASGGMVFANLVDFDMLYGHRRDIQGYADALREFDAFLPRLLAAMQDGDVLVLTADHGCDPSWPGSDHTREHVPLLFAGAGVPAGRSLGVRESFADLAQTLAAHLGLAPVACGEKAW</sequence>
<dbReference type="Pfam" id="PF01676">
    <property type="entry name" value="Metalloenzyme"/>
    <property type="match status" value="1"/>
</dbReference>
<comment type="pathway">
    <text evidence="4">Carbohydrate degradation; 2-deoxy-D-ribose 1-phosphate degradation; D-glyceraldehyde 3-phosphate and acetaldehyde from 2-deoxy-alpha-D-ribose 1-phosphate: step 1/2.</text>
</comment>
<evidence type="ECO:0000256" key="5">
    <source>
        <dbReference type="NCBIfam" id="TIGR01696"/>
    </source>
</evidence>
<dbReference type="NCBIfam" id="TIGR01696">
    <property type="entry name" value="deoB"/>
    <property type="match status" value="1"/>
</dbReference>
<feature type="domain" description="Metalloenzyme" evidence="6">
    <location>
        <begin position="3"/>
        <end position="397"/>
    </location>
</feature>
<name>A0ABX2INR1_9RHOO</name>
<dbReference type="NCBIfam" id="NF003766">
    <property type="entry name" value="PRK05362.1"/>
    <property type="match status" value="1"/>
</dbReference>
<reference evidence="7 8" key="1">
    <citation type="submission" date="2020-06" db="EMBL/GenBank/DDBJ databases">
        <title>Draft genome of Uliginosibacterium sp. IMCC34675.</title>
        <authorList>
            <person name="Song J."/>
        </authorList>
    </citation>
    <scope>NUCLEOTIDE SEQUENCE [LARGE SCALE GENOMIC DNA]</scope>
    <source>
        <strain evidence="7 8">IMCC34675</strain>
    </source>
</reference>
<dbReference type="EMBL" id="JABCSC020000003">
    <property type="protein sequence ID" value="NSL56334.1"/>
    <property type="molecule type" value="Genomic_DNA"/>
</dbReference>
<proteinExistence type="inferred from homology"/>
<keyword evidence="3 4" id="KW-0464">Manganese</keyword>
<evidence type="ECO:0000313" key="8">
    <source>
        <dbReference type="Proteomes" id="UP000778523"/>
    </source>
</evidence>
<dbReference type="InterPro" id="IPR006124">
    <property type="entry name" value="Metalloenzyme"/>
</dbReference>
<comment type="catalytic activity">
    <reaction evidence="4">
        <text>2-deoxy-alpha-D-ribose 1-phosphate = 2-deoxy-D-ribose 5-phosphate</text>
        <dbReference type="Rhea" id="RHEA:27658"/>
        <dbReference type="ChEBI" id="CHEBI:57259"/>
        <dbReference type="ChEBI" id="CHEBI:62877"/>
        <dbReference type="EC" id="5.4.2.7"/>
    </reaction>
</comment>
<dbReference type="InterPro" id="IPR017850">
    <property type="entry name" value="Alkaline_phosphatase_core_sf"/>
</dbReference>
<comment type="cofactor">
    <cofactor evidence="4">
        <name>Mn(2+)</name>
        <dbReference type="ChEBI" id="CHEBI:29035"/>
    </cofactor>
    <text evidence="4">Binds 2 manganese ions.</text>
</comment>
<keyword evidence="4" id="KW-0963">Cytoplasm</keyword>
<evidence type="ECO:0000256" key="4">
    <source>
        <dbReference type="HAMAP-Rule" id="MF_00740"/>
    </source>
</evidence>
<comment type="function">
    <text evidence="4">Isomerase that catalyzes the conversion of deoxy-ribose 1-phosphate (dRib-1-P) and ribose 1-phosphate (Rib-1-P) to deoxy-ribose 5-phosphate (dRib-5-P) and ribose 5-phosphate (Rib-5-P), respectively.</text>
</comment>
<dbReference type="InterPro" id="IPR010045">
    <property type="entry name" value="DeoB"/>
</dbReference>
<evidence type="ECO:0000259" key="6">
    <source>
        <dbReference type="Pfam" id="PF01676"/>
    </source>
</evidence>
<organism evidence="7 8">
    <name type="scientific">Uliginosibacterium aquaticum</name>
    <dbReference type="NCBI Taxonomy" id="2731212"/>
    <lineage>
        <taxon>Bacteria</taxon>
        <taxon>Pseudomonadati</taxon>
        <taxon>Pseudomonadota</taxon>
        <taxon>Betaproteobacteria</taxon>
        <taxon>Rhodocyclales</taxon>
        <taxon>Zoogloeaceae</taxon>
        <taxon>Uliginosibacterium</taxon>
    </lineage>
</organism>
<comment type="caution">
    <text evidence="7">The sequence shown here is derived from an EMBL/GenBank/DDBJ whole genome shotgun (WGS) entry which is preliminary data.</text>
</comment>
<comment type="catalytic activity">
    <reaction evidence="4">
        <text>alpha-D-ribose 1-phosphate = D-ribose 5-phosphate</text>
        <dbReference type="Rhea" id="RHEA:18793"/>
        <dbReference type="ChEBI" id="CHEBI:57720"/>
        <dbReference type="ChEBI" id="CHEBI:78346"/>
        <dbReference type="EC" id="5.4.2.7"/>
    </reaction>
</comment>
<evidence type="ECO:0000313" key="7">
    <source>
        <dbReference type="EMBL" id="NSL56334.1"/>
    </source>
</evidence>
<protein>
    <recommendedName>
        <fullName evidence="4 5">Phosphopentomutase</fullName>
        <ecNumber evidence="4 5">5.4.2.7</ecNumber>
    </recommendedName>
    <alternativeName>
        <fullName evidence="4">Phosphodeoxyribomutase</fullName>
    </alternativeName>
</protein>
<dbReference type="EC" id="5.4.2.7" evidence="4 5"/>
<dbReference type="SUPFAM" id="SSF53649">
    <property type="entry name" value="Alkaline phosphatase-like"/>
    <property type="match status" value="1"/>
</dbReference>
<dbReference type="Proteomes" id="UP000778523">
    <property type="component" value="Unassembled WGS sequence"/>
</dbReference>
<dbReference type="RefSeq" id="WP_170022629.1">
    <property type="nucleotide sequence ID" value="NZ_JABCSC020000003.1"/>
</dbReference>
<feature type="binding site" evidence="4">
    <location>
        <position position="304"/>
    </location>
    <ligand>
        <name>Mn(2+)</name>
        <dbReference type="ChEBI" id="CHEBI:29035"/>
        <label>2</label>
    </ligand>
</feature>
<dbReference type="PANTHER" id="PTHR21110:SF0">
    <property type="entry name" value="PHOSPHOPENTOMUTASE"/>
    <property type="match status" value="1"/>
</dbReference>
<feature type="binding site" evidence="4">
    <location>
        <position position="309"/>
    </location>
    <ligand>
        <name>Mn(2+)</name>
        <dbReference type="ChEBI" id="CHEBI:29035"/>
        <label>2</label>
    </ligand>
</feature>
<keyword evidence="8" id="KW-1185">Reference proteome</keyword>
<dbReference type="InterPro" id="IPR024052">
    <property type="entry name" value="Phosphopentomutase_DeoB_cap_sf"/>
</dbReference>
<dbReference type="PANTHER" id="PTHR21110">
    <property type="entry name" value="PHOSPHOPENTOMUTASE"/>
    <property type="match status" value="1"/>
</dbReference>
<dbReference type="GO" id="GO:0008973">
    <property type="term" value="F:phosphopentomutase activity"/>
    <property type="evidence" value="ECO:0007669"/>
    <property type="project" value="UniProtKB-EC"/>
</dbReference>
<feature type="binding site" evidence="4">
    <location>
        <position position="346"/>
    </location>
    <ligand>
        <name>Mn(2+)</name>
        <dbReference type="ChEBI" id="CHEBI:29035"/>
        <label>1</label>
    </ligand>
</feature>
<comment type="subcellular location">
    <subcellularLocation>
        <location evidence="4">Cytoplasm</location>
    </subcellularLocation>
</comment>
<evidence type="ECO:0000256" key="3">
    <source>
        <dbReference type="ARBA" id="ARBA00023211"/>
    </source>
</evidence>
<dbReference type="SUPFAM" id="SSF143856">
    <property type="entry name" value="DeoB insert domain-like"/>
    <property type="match status" value="1"/>
</dbReference>
<evidence type="ECO:0000256" key="2">
    <source>
        <dbReference type="ARBA" id="ARBA00022723"/>
    </source>
</evidence>
<keyword evidence="2 4" id="KW-0479">Metal-binding</keyword>
<feature type="binding site" evidence="4">
    <location>
        <position position="357"/>
    </location>
    <ligand>
        <name>Mn(2+)</name>
        <dbReference type="ChEBI" id="CHEBI:29035"/>
        <label>2</label>
    </ligand>
</feature>
<feature type="binding site" evidence="4">
    <location>
        <position position="10"/>
    </location>
    <ligand>
        <name>Mn(2+)</name>
        <dbReference type="ChEBI" id="CHEBI:29035"/>
        <label>1</label>
    </ligand>
</feature>
<evidence type="ECO:0000256" key="1">
    <source>
        <dbReference type="ARBA" id="ARBA00010373"/>
    </source>
</evidence>
<dbReference type="Gene3D" id="3.30.70.1250">
    <property type="entry name" value="Phosphopentomutase"/>
    <property type="match status" value="1"/>
</dbReference>
<keyword evidence="4 7" id="KW-0413">Isomerase</keyword>
<dbReference type="Gene3D" id="3.40.720.10">
    <property type="entry name" value="Alkaline Phosphatase, subunit A"/>
    <property type="match status" value="1"/>
</dbReference>
<accession>A0ABX2INR1</accession>
<gene>
    <name evidence="4" type="primary">deoB</name>
    <name evidence="7" type="ORF">HJ583_014950</name>
</gene>
<feature type="binding site" evidence="4">
    <location>
        <position position="345"/>
    </location>
    <ligand>
        <name>Mn(2+)</name>
        <dbReference type="ChEBI" id="CHEBI:29035"/>
        <label>1</label>
    </ligand>
</feature>
<comment type="similarity">
    <text evidence="1 4">Belongs to the phosphopentomutase family.</text>
</comment>